<evidence type="ECO:0000313" key="7">
    <source>
        <dbReference type="Proteomes" id="UP000590564"/>
    </source>
</evidence>
<dbReference type="GO" id="GO:0008761">
    <property type="term" value="F:UDP-N-acetylglucosamine 2-epimerase activity"/>
    <property type="evidence" value="ECO:0007669"/>
    <property type="project" value="UniProtKB-EC"/>
</dbReference>
<reference evidence="4 7" key="3">
    <citation type="submission" date="2020-08" db="EMBL/GenBank/DDBJ databases">
        <title>Genomic Encyclopedia of Type Strains, Phase IV (KMG-V): Genome sequencing to study the core and pangenomes of soil and plant-associated prokaryotes.</title>
        <authorList>
            <person name="Whitman W."/>
        </authorList>
    </citation>
    <scope>NUCLEOTIDE SEQUENCE [LARGE SCALE GENOMIC DNA]</scope>
    <source>
        <strain evidence="3 6">C13</strain>
        <strain evidence="4 7">D1</strain>
    </source>
</reference>
<dbReference type="EMBL" id="JACHED010000002">
    <property type="protein sequence ID" value="MBB6497031.1"/>
    <property type="molecule type" value="Genomic_DNA"/>
</dbReference>
<evidence type="ECO:0000313" key="6">
    <source>
        <dbReference type="Proteomes" id="UP000567099"/>
    </source>
</evidence>
<accession>A0A2L1C8P0</accession>
<reference evidence="2" key="2">
    <citation type="submission" date="2018-02" db="EMBL/GenBank/DDBJ databases">
        <title>Complete genome sequence of the Methanococcus maripaludis type strain JJ (DSM 2067), a model for selenoprotein synthesis in Archaea.</title>
        <authorList>
            <person name="Poehlein A."/>
            <person name="Heym D."/>
            <person name="Quitzke V."/>
            <person name="Fersch J."/>
            <person name="Daniel R."/>
            <person name="Rother M."/>
        </authorList>
    </citation>
    <scope>NUCLEOTIDE SEQUENCE [LARGE SCALE GENOMIC DNA]</scope>
    <source>
        <strain evidence="2">DSM 2067</strain>
    </source>
</reference>
<organism evidence="2 5">
    <name type="scientific">Methanococcus maripaludis</name>
    <name type="common">Methanococcus deltae</name>
    <dbReference type="NCBI Taxonomy" id="39152"/>
    <lineage>
        <taxon>Archaea</taxon>
        <taxon>Methanobacteriati</taxon>
        <taxon>Methanobacteriota</taxon>
        <taxon>Methanomada group</taxon>
        <taxon>Methanococci</taxon>
        <taxon>Methanococcales</taxon>
        <taxon>Methanococcaceae</taxon>
        <taxon>Methanococcus</taxon>
    </lineage>
</organism>
<dbReference type="EC" id="5.1.3.14" evidence="3"/>
<dbReference type="KEGG" id="mmad:MMJJ_02720"/>
<dbReference type="EMBL" id="JACDUO010000001">
    <property type="protein sequence ID" value="MBA2864105.1"/>
    <property type="molecule type" value="Genomic_DNA"/>
</dbReference>
<dbReference type="AlphaFoldDB" id="A0A2L1C8P0"/>
<dbReference type="CDD" id="cd03786">
    <property type="entry name" value="GTB_UDP-GlcNAc_2-Epimerase"/>
    <property type="match status" value="1"/>
</dbReference>
<sequence>MYKIGIILGTRPEIIKMSPVIRELTTKNFFLIHTNQHYSENMDKIFFEELNLKKPDYNLNIGSGSHGDQTGRMLMEIEKVLLKEKPDFVLVQGDTNTVLAGALAASKLGVKIGHIEAGLRSFDRKMPEETNRVLTDHISEFLFAPTKTASNNILKEGISGEKIHIVGNTIVDATIQNLKIAEKNEKVCKFISEITKNEKYFLLTLHRAENTDNFEILSKLVTSINNISKKYEKNIIFPIHPRTHKKLNEFGLINALENNPLIKIIEPVGYLEFLGLEKNAELIITDSGGLQEEACILNVPCVTLRENTERPETLDVNSNILAGSNPENILNCIEKMLKSNRHWNNPFGDGNSGKNIVNIVFGEKKP</sequence>
<evidence type="ECO:0000313" key="4">
    <source>
        <dbReference type="EMBL" id="MBB6497031.1"/>
    </source>
</evidence>
<dbReference type="Proteomes" id="UP000590564">
    <property type="component" value="Unassembled WGS sequence"/>
</dbReference>
<evidence type="ECO:0000313" key="2">
    <source>
        <dbReference type="EMBL" id="AVB75689.1"/>
    </source>
</evidence>
<protein>
    <submittedName>
        <fullName evidence="2">UDP-2,3-diacetamido-2,3-dideoxy-D-glucuronate 2-epimerase</fullName>
        <ecNumber evidence="2">5.1.3.23</ecNumber>
    </submittedName>
    <submittedName>
        <fullName evidence="3">UDP-N-acetylglucosamine 2-epimerase (Non-hydrolyzing)</fullName>
        <ecNumber evidence="3">5.1.3.14</ecNumber>
    </submittedName>
</protein>
<dbReference type="EC" id="5.1.3.23" evidence="2"/>
<feature type="domain" description="UDP-N-acetylglucosamine 2-epimerase" evidence="1">
    <location>
        <begin position="30"/>
        <end position="360"/>
    </location>
</feature>
<name>A0A2L1C8P0_METMI</name>
<dbReference type="InterPro" id="IPR003331">
    <property type="entry name" value="UDP_GlcNAc_Epimerase_2_dom"/>
</dbReference>
<evidence type="ECO:0000259" key="1">
    <source>
        <dbReference type="Pfam" id="PF02350"/>
    </source>
</evidence>
<dbReference type="Proteomes" id="UP000239462">
    <property type="component" value="Chromosome"/>
</dbReference>
<keyword evidence="2" id="KW-0413">Isomerase</keyword>
<dbReference type="RefSeq" id="WP_104837349.1">
    <property type="nucleotide sequence ID" value="NZ_CP026606.1"/>
</dbReference>
<evidence type="ECO:0000313" key="5">
    <source>
        <dbReference type="Proteomes" id="UP000239462"/>
    </source>
</evidence>
<dbReference type="SUPFAM" id="SSF53756">
    <property type="entry name" value="UDP-Glycosyltransferase/glycogen phosphorylase"/>
    <property type="match status" value="1"/>
</dbReference>
<gene>
    <name evidence="2" type="primary">wbpI</name>
    <name evidence="3" type="ORF">HNP94_001105</name>
    <name evidence="4" type="ORF">HNP96_001072</name>
    <name evidence="2" type="ORF">MMJJ_02720</name>
</gene>
<dbReference type="EMBL" id="CP026606">
    <property type="protein sequence ID" value="AVB75689.1"/>
    <property type="molecule type" value="Genomic_DNA"/>
</dbReference>
<evidence type="ECO:0000313" key="3">
    <source>
        <dbReference type="EMBL" id="MBA2864105.1"/>
    </source>
</evidence>
<dbReference type="GeneID" id="36101367"/>
<proteinExistence type="predicted"/>
<dbReference type="PANTHER" id="PTHR43174">
    <property type="entry name" value="UDP-N-ACETYLGLUCOSAMINE 2-EPIMERASE"/>
    <property type="match status" value="1"/>
</dbReference>
<dbReference type="PANTHER" id="PTHR43174:SF1">
    <property type="entry name" value="UDP-N-ACETYLGLUCOSAMINE 2-EPIMERASE"/>
    <property type="match status" value="1"/>
</dbReference>
<reference evidence="5" key="1">
    <citation type="journal article" date="2018" name="Genome Announc.">
        <title>Complete Genome Sequence of the Methanococcus maripaludis Type Strain JJ (DSM 2067), a Model for Selenoprotein Synthesis in Archaea.</title>
        <authorList>
            <person name="Poehlein A."/>
            <person name="Heym D."/>
            <person name="Quitzke V."/>
            <person name="Fersch J."/>
            <person name="Daniel R."/>
            <person name="Rother M."/>
        </authorList>
    </citation>
    <scope>NUCLEOTIDE SEQUENCE [LARGE SCALE GENOMIC DNA]</scope>
    <source>
        <strain evidence="5">DSM 2067</strain>
    </source>
</reference>
<dbReference type="InterPro" id="IPR029767">
    <property type="entry name" value="WecB-like"/>
</dbReference>
<dbReference type="Gene3D" id="3.40.50.2000">
    <property type="entry name" value="Glycogen Phosphorylase B"/>
    <property type="match status" value="2"/>
</dbReference>
<dbReference type="Proteomes" id="UP000567099">
    <property type="component" value="Unassembled WGS sequence"/>
</dbReference>
<dbReference type="NCBIfam" id="TIGR00236">
    <property type="entry name" value="wecB"/>
    <property type="match status" value="1"/>
</dbReference>
<dbReference type="Pfam" id="PF02350">
    <property type="entry name" value="Epimerase_2"/>
    <property type="match status" value="1"/>
</dbReference>